<dbReference type="InterPro" id="IPR036291">
    <property type="entry name" value="NAD(P)-bd_dom_sf"/>
</dbReference>
<dbReference type="Pfam" id="PF07993">
    <property type="entry name" value="NAD_binding_4"/>
    <property type="match status" value="1"/>
</dbReference>
<dbReference type="OrthoDB" id="9807212at2"/>
<organism evidence="2 3">
    <name type="scientific">Fictibacillus macauensis ZFHKF-1</name>
    <dbReference type="NCBI Taxonomy" id="1196324"/>
    <lineage>
        <taxon>Bacteria</taxon>
        <taxon>Bacillati</taxon>
        <taxon>Bacillota</taxon>
        <taxon>Bacilli</taxon>
        <taxon>Bacillales</taxon>
        <taxon>Fictibacillaceae</taxon>
        <taxon>Fictibacillus</taxon>
    </lineage>
</organism>
<dbReference type="eggNOG" id="COG3320">
    <property type="taxonomic scope" value="Bacteria"/>
</dbReference>
<name>I8IZ55_9BACL</name>
<dbReference type="STRING" id="1196324.A374_13805"/>
<dbReference type="GO" id="GO:0035336">
    <property type="term" value="P:long-chain fatty-acyl-CoA metabolic process"/>
    <property type="evidence" value="ECO:0007669"/>
    <property type="project" value="TreeGrafter"/>
</dbReference>
<dbReference type="RefSeq" id="WP_007202839.1">
    <property type="nucleotide sequence ID" value="NZ_AKKV01000030.1"/>
</dbReference>
<dbReference type="Proteomes" id="UP000004080">
    <property type="component" value="Unassembled WGS sequence"/>
</dbReference>
<accession>I8IZ55</accession>
<proteinExistence type="predicted"/>
<dbReference type="CDD" id="cd05263">
    <property type="entry name" value="MupV_like_SDR_e"/>
    <property type="match status" value="1"/>
</dbReference>
<dbReference type="Gene3D" id="3.40.50.720">
    <property type="entry name" value="NAD(P)-binding Rossmann-like Domain"/>
    <property type="match status" value="1"/>
</dbReference>
<dbReference type="PATRIC" id="fig|1196324.3.peg.2824"/>
<evidence type="ECO:0000259" key="1">
    <source>
        <dbReference type="Pfam" id="PF07993"/>
    </source>
</evidence>
<dbReference type="SUPFAM" id="SSF51735">
    <property type="entry name" value="NAD(P)-binding Rossmann-fold domains"/>
    <property type="match status" value="1"/>
</dbReference>
<sequence length="353" mass="40395">MRACLITGYPGFLASRLVEAMMEQNLWDHYGLLVHPLQLETARKKVKHFSNVTLFASDITVEDLYLSDHHRVWMQEHVTHVFHLAALYDLAVPLKAATAVNVIGTEHINQLVRTLPRLERYVFFSTAYVSGERTGLILEEELDRGQSFKNHYEATKFAAEQRVSALSDVPYTIIRPGIVVGHSQTGETVKFDGPYFIMRFLDRVRSLPIPYIGTSQAFFNAVPEDYIIKATLCLAHAPEASQRAFHLTDPNPYKSKDFYLLICRELLGKEPTWTMSSTIMERALSFATIRKLFKVEREALHYFGCMTTYDASGAIAILEKYGITCPDFKDYAPKIVAYYKHHRKDRDKEISVT</sequence>
<dbReference type="PANTHER" id="PTHR11011">
    <property type="entry name" value="MALE STERILITY PROTEIN 2-RELATED"/>
    <property type="match status" value="1"/>
</dbReference>
<keyword evidence="3" id="KW-1185">Reference proteome</keyword>
<feature type="domain" description="Thioester reductase (TE)" evidence="1">
    <location>
        <begin position="6"/>
        <end position="230"/>
    </location>
</feature>
<dbReference type="EMBL" id="AKKV01000030">
    <property type="protein sequence ID" value="EIT84771.1"/>
    <property type="molecule type" value="Genomic_DNA"/>
</dbReference>
<protein>
    <submittedName>
        <fullName evidence="2">Male sterility domain-containing protein</fullName>
    </submittedName>
</protein>
<dbReference type="GO" id="GO:0080019">
    <property type="term" value="F:alcohol-forming very long-chain fatty acyl-CoA reductase activity"/>
    <property type="evidence" value="ECO:0007669"/>
    <property type="project" value="InterPro"/>
</dbReference>
<dbReference type="InterPro" id="IPR026055">
    <property type="entry name" value="FAR"/>
</dbReference>
<dbReference type="InterPro" id="IPR013120">
    <property type="entry name" value="FAR_NAD-bd"/>
</dbReference>
<gene>
    <name evidence="2" type="ORF">A374_13805</name>
</gene>
<evidence type="ECO:0000313" key="3">
    <source>
        <dbReference type="Proteomes" id="UP000004080"/>
    </source>
</evidence>
<dbReference type="PANTHER" id="PTHR11011:SF45">
    <property type="entry name" value="FATTY ACYL-COA REDUCTASE CG8306-RELATED"/>
    <property type="match status" value="1"/>
</dbReference>
<reference evidence="2 3" key="1">
    <citation type="journal article" date="2012" name="J. Bacteriol.">
        <title>Genome of Bacillus macauensis ZFHKF-1, a Long-Chain-Forming Bacterium.</title>
        <authorList>
            <person name="Cai L."/>
            <person name="Zhang T."/>
        </authorList>
    </citation>
    <scope>NUCLEOTIDE SEQUENCE [LARGE SCALE GENOMIC DNA]</scope>
    <source>
        <strain evidence="2 3">ZFHKF-1</strain>
    </source>
</reference>
<evidence type="ECO:0000313" key="2">
    <source>
        <dbReference type="EMBL" id="EIT84771.1"/>
    </source>
</evidence>
<dbReference type="AlphaFoldDB" id="I8IZ55"/>
<comment type="caution">
    <text evidence="2">The sequence shown here is derived from an EMBL/GenBank/DDBJ whole genome shotgun (WGS) entry which is preliminary data.</text>
</comment>